<dbReference type="Pfam" id="PF02195">
    <property type="entry name" value="ParB_N"/>
    <property type="match status" value="1"/>
</dbReference>
<dbReference type="GO" id="GO:0007059">
    <property type="term" value="P:chromosome segregation"/>
    <property type="evidence" value="ECO:0007669"/>
    <property type="project" value="TreeGrafter"/>
</dbReference>
<keyword evidence="6" id="KW-0717">Septation</keyword>
<evidence type="ECO:0000313" key="10">
    <source>
        <dbReference type="Proteomes" id="UP000285138"/>
    </source>
</evidence>
<dbReference type="InterPro" id="IPR050336">
    <property type="entry name" value="Chromosome_partition/occlusion"/>
</dbReference>
<dbReference type="InterPro" id="IPR003115">
    <property type="entry name" value="ParB_N"/>
</dbReference>
<dbReference type="Gene3D" id="1.10.10.2830">
    <property type="match status" value="1"/>
</dbReference>
<dbReference type="InterPro" id="IPR023705">
    <property type="entry name" value="Nucleoid_occlusion_protein"/>
</dbReference>
<dbReference type="NCBIfam" id="TIGR00180">
    <property type="entry name" value="parB_part"/>
    <property type="match status" value="1"/>
</dbReference>
<evidence type="ECO:0000256" key="3">
    <source>
        <dbReference type="ARBA" id="ARBA00022490"/>
    </source>
</evidence>
<evidence type="ECO:0000256" key="4">
    <source>
        <dbReference type="ARBA" id="ARBA00022618"/>
    </source>
</evidence>
<comment type="caution">
    <text evidence="9">The sequence shown here is derived from an EMBL/GenBank/DDBJ whole genome shotgun (WGS) entry which is preliminary data.</text>
</comment>
<evidence type="ECO:0000256" key="2">
    <source>
        <dbReference type="ARBA" id="ARBA00006295"/>
    </source>
</evidence>
<dbReference type="GO" id="GO:0009295">
    <property type="term" value="C:nucleoid"/>
    <property type="evidence" value="ECO:0007669"/>
    <property type="project" value="UniProtKB-SubCell"/>
</dbReference>
<sequence>MKETWAKIFGLDAQERPEENLEYIEMDNIEGNPFQPRKEFDQDKIGELAQSIKTYGLLQPILVAENDKKYQIIAGERRYLACKKLGWVKIPAIKKEISTSGMAAMALIENLQRENLHYMEEAQGYHRLIEEFGLTQEVLAQRLGKSQSTIANKLRLLKLPEGVKENIKAGDLTERHARALLKLEEERAQEKIVQRVVEESLNVSQTEKLIEENLNTSRKSSPASKKKKKVVIRDIRIFLNTIRQALKIIKDAGMTPLVTEKDEEDHYEIIIKLPKDRG</sequence>
<dbReference type="InterPro" id="IPR036086">
    <property type="entry name" value="ParB/Sulfiredoxin_sf"/>
</dbReference>
<dbReference type="NCBIfam" id="TIGR04285">
    <property type="entry name" value="nucleoid_noc"/>
    <property type="match status" value="1"/>
</dbReference>
<protein>
    <submittedName>
        <fullName evidence="9">Nucleoid occlusion protein</fullName>
    </submittedName>
</protein>
<dbReference type="SMART" id="SM00470">
    <property type="entry name" value="ParB"/>
    <property type="match status" value="1"/>
</dbReference>
<dbReference type="GO" id="GO:0005694">
    <property type="term" value="C:chromosome"/>
    <property type="evidence" value="ECO:0007669"/>
    <property type="project" value="TreeGrafter"/>
</dbReference>
<organism evidence="9 10">
    <name type="scientific">Candidatus Syntrophonatronum acetioxidans</name>
    <dbReference type="NCBI Taxonomy" id="1795816"/>
    <lineage>
        <taxon>Bacteria</taxon>
        <taxon>Bacillati</taxon>
        <taxon>Bacillota</taxon>
        <taxon>Clostridia</taxon>
        <taxon>Eubacteriales</taxon>
        <taxon>Syntrophomonadaceae</taxon>
        <taxon>Candidatus Syntrophonatronum</taxon>
    </lineage>
</organism>
<keyword evidence="7" id="KW-0131">Cell cycle</keyword>
<dbReference type="Proteomes" id="UP000285138">
    <property type="component" value="Unassembled WGS sequence"/>
</dbReference>
<dbReference type="PANTHER" id="PTHR33375:SF8">
    <property type="entry name" value="NUCLEOID OCCLUSION PROTEIN"/>
    <property type="match status" value="1"/>
</dbReference>
<gene>
    <name evidence="9" type="primary">noc</name>
    <name evidence="9" type="ORF">D5R97_08520</name>
</gene>
<evidence type="ECO:0000256" key="1">
    <source>
        <dbReference type="ARBA" id="ARBA00004453"/>
    </source>
</evidence>
<keyword evidence="4" id="KW-0132">Cell division</keyword>
<dbReference type="GO" id="GO:0000917">
    <property type="term" value="P:division septum assembly"/>
    <property type="evidence" value="ECO:0007669"/>
    <property type="project" value="UniProtKB-KW"/>
</dbReference>
<dbReference type="AlphaFoldDB" id="A0A424YBF4"/>
<dbReference type="PROSITE" id="PS50943">
    <property type="entry name" value="HTH_CROC1"/>
    <property type="match status" value="1"/>
</dbReference>
<evidence type="ECO:0000259" key="8">
    <source>
        <dbReference type="PROSITE" id="PS50943"/>
    </source>
</evidence>
<keyword evidence="3" id="KW-0963">Cytoplasm</keyword>
<dbReference type="GO" id="GO:0045881">
    <property type="term" value="P:positive regulation of sporulation resulting in formation of a cellular spore"/>
    <property type="evidence" value="ECO:0007669"/>
    <property type="project" value="TreeGrafter"/>
</dbReference>
<evidence type="ECO:0000256" key="7">
    <source>
        <dbReference type="ARBA" id="ARBA00023306"/>
    </source>
</evidence>
<evidence type="ECO:0000256" key="5">
    <source>
        <dbReference type="ARBA" id="ARBA00023125"/>
    </source>
</evidence>
<dbReference type="InterPro" id="IPR041468">
    <property type="entry name" value="HTH_ParB/Spo0J"/>
</dbReference>
<keyword evidence="5" id="KW-0238">DNA-binding</keyword>
<dbReference type="GO" id="GO:0003677">
    <property type="term" value="F:DNA binding"/>
    <property type="evidence" value="ECO:0007669"/>
    <property type="project" value="UniProtKB-KW"/>
</dbReference>
<dbReference type="SUPFAM" id="SSF109709">
    <property type="entry name" value="KorB DNA-binding domain-like"/>
    <property type="match status" value="1"/>
</dbReference>
<evidence type="ECO:0000256" key="6">
    <source>
        <dbReference type="ARBA" id="ARBA00023210"/>
    </source>
</evidence>
<dbReference type="Pfam" id="PF17762">
    <property type="entry name" value="HTH_ParB"/>
    <property type="match status" value="1"/>
</dbReference>
<evidence type="ECO:0000313" key="9">
    <source>
        <dbReference type="EMBL" id="RQD73903.1"/>
    </source>
</evidence>
<accession>A0A424YBF4</accession>
<dbReference type="SUPFAM" id="SSF110849">
    <property type="entry name" value="ParB/Sulfiredoxin"/>
    <property type="match status" value="1"/>
</dbReference>
<comment type="subcellular location">
    <subcellularLocation>
        <location evidence="1">Cytoplasm</location>
        <location evidence="1">Nucleoid</location>
    </subcellularLocation>
</comment>
<dbReference type="FunFam" id="3.90.1530.30:FF:000001">
    <property type="entry name" value="Chromosome partitioning protein ParB"/>
    <property type="match status" value="1"/>
</dbReference>
<dbReference type="InterPro" id="IPR001387">
    <property type="entry name" value="Cro/C1-type_HTH"/>
</dbReference>
<comment type="similarity">
    <text evidence="2">Belongs to the ParB family.</text>
</comment>
<name>A0A424YBF4_9FIRM</name>
<dbReference type="PANTHER" id="PTHR33375">
    <property type="entry name" value="CHROMOSOME-PARTITIONING PROTEIN PARB-RELATED"/>
    <property type="match status" value="1"/>
</dbReference>
<dbReference type="FunFam" id="1.10.10.2830:FF:000001">
    <property type="entry name" value="Chromosome partitioning protein ParB"/>
    <property type="match status" value="1"/>
</dbReference>
<feature type="domain" description="HTH cro/C1-type" evidence="8">
    <location>
        <begin position="127"/>
        <end position="152"/>
    </location>
</feature>
<proteinExistence type="inferred from homology"/>
<dbReference type="InterPro" id="IPR004437">
    <property type="entry name" value="ParB/RepB/Spo0J"/>
</dbReference>
<dbReference type="CDD" id="cd16393">
    <property type="entry name" value="SPO0J_N"/>
    <property type="match status" value="1"/>
</dbReference>
<reference evidence="9 10" key="1">
    <citation type="submission" date="2018-08" db="EMBL/GenBank/DDBJ databases">
        <title>The metabolism and importance of syntrophic acetate oxidation coupled to methane or sulfide production in haloalkaline environments.</title>
        <authorList>
            <person name="Timmers P.H.A."/>
            <person name="Vavourakis C.D."/>
            <person name="Sorokin D.Y."/>
            <person name="Sinninghe Damste J.S."/>
            <person name="Muyzer G."/>
            <person name="Stams A.J.M."/>
            <person name="Plugge C.M."/>
        </authorList>
    </citation>
    <scope>NUCLEOTIDE SEQUENCE [LARGE SCALE GENOMIC DNA]</scope>
    <source>
        <strain evidence="9">MSAO_Bac1</strain>
    </source>
</reference>
<dbReference type="EMBL" id="QZAA01000231">
    <property type="protein sequence ID" value="RQD73903.1"/>
    <property type="molecule type" value="Genomic_DNA"/>
</dbReference>
<dbReference type="Gene3D" id="3.90.1530.30">
    <property type="match status" value="1"/>
</dbReference>